<reference evidence="2 3" key="1">
    <citation type="submission" date="2020-08" db="EMBL/GenBank/DDBJ databases">
        <authorList>
            <person name="Koutsovoulos G."/>
            <person name="Danchin GJ E."/>
        </authorList>
    </citation>
    <scope>NUCLEOTIDE SEQUENCE [LARGE SCALE GENOMIC DNA]</scope>
</reference>
<sequence>MPFFPPLLPKLFPSPWRQTPFLPLIILYFLSFSHFPSFLLFRWRRFSAINDQLLLRVFVCQQRHTVTTLKIFC</sequence>
<dbReference type="AlphaFoldDB" id="A0A6V7WRL6"/>
<evidence type="ECO:0000313" key="2">
    <source>
        <dbReference type="EMBL" id="CAD2189552.1"/>
    </source>
</evidence>
<comment type="caution">
    <text evidence="2">The sequence shown here is derived from an EMBL/GenBank/DDBJ whole genome shotgun (WGS) entry which is preliminary data.</text>
</comment>
<gene>
    <name evidence="2" type="ORF">MENT_LOCUS42278</name>
</gene>
<evidence type="ECO:0000256" key="1">
    <source>
        <dbReference type="SAM" id="Phobius"/>
    </source>
</evidence>
<evidence type="ECO:0000313" key="3">
    <source>
        <dbReference type="Proteomes" id="UP000580250"/>
    </source>
</evidence>
<dbReference type="Proteomes" id="UP000580250">
    <property type="component" value="Unassembled WGS sequence"/>
</dbReference>
<keyword evidence="1" id="KW-1133">Transmembrane helix</keyword>
<dbReference type="EMBL" id="CAJEWN010000755">
    <property type="protein sequence ID" value="CAD2189552.1"/>
    <property type="molecule type" value="Genomic_DNA"/>
</dbReference>
<proteinExistence type="predicted"/>
<feature type="transmembrane region" description="Helical" evidence="1">
    <location>
        <begin position="20"/>
        <end position="41"/>
    </location>
</feature>
<protein>
    <submittedName>
        <fullName evidence="2">Uncharacterized protein</fullName>
    </submittedName>
</protein>
<accession>A0A6V7WRL6</accession>
<keyword evidence="1" id="KW-0812">Transmembrane</keyword>
<keyword evidence="1" id="KW-0472">Membrane</keyword>
<organism evidence="2 3">
    <name type="scientific">Meloidogyne enterolobii</name>
    <name type="common">Root-knot nematode worm</name>
    <name type="synonym">Meloidogyne mayaguensis</name>
    <dbReference type="NCBI Taxonomy" id="390850"/>
    <lineage>
        <taxon>Eukaryota</taxon>
        <taxon>Metazoa</taxon>
        <taxon>Ecdysozoa</taxon>
        <taxon>Nematoda</taxon>
        <taxon>Chromadorea</taxon>
        <taxon>Rhabditida</taxon>
        <taxon>Tylenchina</taxon>
        <taxon>Tylenchomorpha</taxon>
        <taxon>Tylenchoidea</taxon>
        <taxon>Meloidogynidae</taxon>
        <taxon>Meloidogyninae</taxon>
        <taxon>Meloidogyne</taxon>
    </lineage>
</organism>
<name>A0A6V7WRL6_MELEN</name>